<feature type="region of interest" description="Disordered" evidence="6">
    <location>
        <begin position="823"/>
        <end position="874"/>
    </location>
</feature>
<evidence type="ECO:0000259" key="9">
    <source>
        <dbReference type="Pfam" id="PF21305"/>
    </source>
</evidence>
<evidence type="ECO:0000313" key="11">
    <source>
        <dbReference type="Proteomes" id="UP000005824"/>
    </source>
</evidence>
<keyword evidence="3" id="KW-0472">Membrane</keyword>
<evidence type="ECO:0000256" key="6">
    <source>
        <dbReference type="SAM" id="MobiDB-lite"/>
    </source>
</evidence>
<dbReference type="InterPro" id="IPR038591">
    <property type="entry name" value="NolW-like_sf"/>
</dbReference>
<dbReference type="PANTHER" id="PTHR30332:SF24">
    <property type="entry name" value="SECRETIN GSPD-RELATED"/>
    <property type="match status" value="1"/>
</dbReference>
<feature type="domain" description="Type II/III secretion system secretin-like" evidence="7">
    <location>
        <begin position="625"/>
        <end position="795"/>
    </location>
</feature>
<dbReference type="Pfam" id="PF03958">
    <property type="entry name" value="Secretin_N"/>
    <property type="match status" value="2"/>
</dbReference>
<evidence type="ECO:0000256" key="3">
    <source>
        <dbReference type="ARBA" id="ARBA00023136"/>
    </source>
</evidence>
<dbReference type="AlphaFoldDB" id="B4D845"/>
<evidence type="ECO:0000256" key="1">
    <source>
        <dbReference type="ARBA" id="ARBA00004370"/>
    </source>
</evidence>
<evidence type="ECO:0000256" key="5">
    <source>
        <dbReference type="RuleBase" id="RU004004"/>
    </source>
</evidence>
<dbReference type="InterPro" id="IPR005644">
    <property type="entry name" value="NolW-like"/>
</dbReference>
<dbReference type="Proteomes" id="UP000005824">
    <property type="component" value="Unassembled WGS sequence"/>
</dbReference>
<reference evidence="10 11" key="1">
    <citation type="journal article" date="2011" name="J. Bacteriol.">
        <title>Genome sequence of Chthoniobacter flavus Ellin428, an aerobic heterotrophic soil bacterium.</title>
        <authorList>
            <person name="Kant R."/>
            <person name="van Passel M.W."/>
            <person name="Palva A."/>
            <person name="Lucas S."/>
            <person name="Lapidus A."/>
            <person name="Glavina Del Rio T."/>
            <person name="Dalin E."/>
            <person name="Tice H."/>
            <person name="Bruce D."/>
            <person name="Goodwin L."/>
            <person name="Pitluck S."/>
            <person name="Larimer F.W."/>
            <person name="Land M.L."/>
            <person name="Hauser L."/>
            <person name="Sangwan P."/>
            <person name="de Vos W.M."/>
            <person name="Janssen P.H."/>
            <person name="Smidt H."/>
        </authorList>
    </citation>
    <scope>NUCLEOTIDE SEQUENCE [LARGE SCALE GENOMIC DNA]</scope>
    <source>
        <strain evidence="10 11">Ellin428</strain>
    </source>
</reference>
<proteinExistence type="inferred from homology"/>
<comment type="similarity">
    <text evidence="4">Belongs to the bacterial secretin family.</text>
</comment>
<dbReference type="eggNOG" id="COG1450">
    <property type="taxonomic scope" value="Bacteria"/>
</dbReference>
<evidence type="ECO:0000313" key="10">
    <source>
        <dbReference type="EMBL" id="EDY17399.1"/>
    </source>
</evidence>
<feature type="domain" description="NolW-like" evidence="8">
    <location>
        <begin position="238"/>
        <end position="351"/>
    </location>
</feature>
<organism evidence="10 11">
    <name type="scientific">Chthoniobacter flavus Ellin428</name>
    <dbReference type="NCBI Taxonomy" id="497964"/>
    <lineage>
        <taxon>Bacteria</taxon>
        <taxon>Pseudomonadati</taxon>
        <taxon>Verrucomicrobiota</taxon>
        <taxon>Spartobacteria</taxon>
        <taxon>Chthoniobacterales</taxon>
        <taxon>Chthoniobacteraceae</taxon>
        <taxon>Chthoniobacter</taxon>
    </lineage>
</organism>
<evidence type="ECO:0000259" key="7">
    <source>
        <dbReference type="Pfam" id="PF00263"/>
    </source>
</evidence>
<dbReference type="EMBL" id="ABVL01000020">
    <property type="protein sequence ID" value="EDY17399.1"/>
    <property type="molecule type" value="Genomic_DNA"/>
</dbReference>
<dbReference type="Pfam" id="PF00263">
    <property type="entry name" value="Secretin"/>
    <property type="match status" value="1"/>
</dbReference>
<dbReference type="InterPro" id="IPR050810">
    <property type="entry name" value="Bact_Secretion_Sys_Channel"/>
</dbReference>
<feature type="domain" description="GspD-like N0" evidence="9">
    <location>
        <begin position="69"/>
        <end position="134"/>
    </location>
</feature>
<accession>B4D845</accession>
<dbReference type="GO" id="GO:0015627">
    <property type="term" value="C:type II protein secretion system complex"/>
    <property type="evidence" value="ECO:0007669"/>
    <property type="project" value="TreeGrafter"/>
</dbReference>
<dbReference type="Gene3D" id="3.30.1370.120">
    <property type="match status" value="2"/>
</dbReference>
<keyword evidence="2" id="KW-0732">Signal</keyword>
<dbReference type="Pfam" id="PF21305">
    <property type="entry name" value="type_II_gspD_N0"/>
    <property type="match status" value="1"/>
</dbReference>
<dbReference type="GO" id="GO:0009306">
    <property type="term" value="P:protein secretion"/>
    <property type="evidence" value="ECO:0007669"/>
    <property type="project" value="InterPro"/>
</dbReference>
<evidence type="ECO:0000256" key="4">
    <source>
        <dbReference type="RuleBase" id="RU004003"/>
    </source>
</evidence>
<protein>
    <submittedName>
        <fullName evidence="10">Type II and III secretion system protein</fullName>
    </submittedName>
</protein>
<dbReference type="GO" id="GO:0009279">
    <property type="term" value="C:cell outer membrane"/>
    <property type="evidence" value="ECO:0007669"/>
    <property type="project" value="UniProtKB-SubCell"/>
</dbReference>
<dbReference type="STRING" id="497964.CfE428DRAFT_5085"/>
<feature type="region of interest" description="Disordered" evidence="6">
    <location>
        <begin position="44"/>
        <end position="68"/>
    </location>
</feature>
<feature type="compositionally biased region" description="Polar residues" evidence="6">
    <location>
        <begin position="429"/>
        <end position="442"/>
    </location>
</feature>
<feature type="region of interest" description="Disordered" evidence="6">
    <location>
        <begin position="383"/>
        <end position="445"/>
    </location>
</feature>
<evidence type="ECO:0000259" key="8">
    <source>
        <dbReference type="Pfam" id="PF03958"/>
    </source>
</evidence>
<feature type="compositionally biased region" description="Pro residues" evidence="6">
    <location>
        <begin position="44"/>
        <end position="58"/>
    </location>
</feature>
<comment type="subcellular location">
    <subcellularLocation>
        <location evidence="5">Cell outer membrane</location>
    </subcellularLocation>
    <subcellularLocation>
        <location evidence="1">Membrane</location>
    </subcellularLocation>
</comment>
<dbReference type="PANTHER" id="PTHR30332">
    <property type="entry name" value="PROBABLE GENERAL SECRETION PATHWAY PROTEIN D"/>
    <property type="match status" value="1"/>
</dbReference>
<dbReference type="InterPro" id="IPR004846">
    <property type="entry name" value="T2SS/T3SS_dom"/>
</dbReference>
<dbReference type="InParanoid" id="B4D845"/>
<feature type="domain" description="NolW-like" evidence="8">
    <location>
        <begin position="173"/>
        <end position="233"/>
    </location>
</feature>
<evidence type="ECO:0000256" key="2">
    <source>
        <dbReference type="ARBA" id="ARBA00022729"/>
    </source>
</evidence>
<feature type="compositionally biased region" description="Gly residues" evidence="6">
    <location>
        <begin position="410"/>
        <end position="424"/>
    </location>
</feature>
<comment type="caution">
    <text evidence="10">The sequence shown here is derived from an EMBL/GenBank/DDBJ whole genome shotgun (WGS) entry which is preliminary data.</text>
</comment>
<feature type="region of interest" description="Disordered" evidence="6">
    <location>
        <begin position="531"/>
        <end position="573"/>
    </location>
</feature>
<dbReference type="InterPro" id="IPR049371">
    <property type="entry name" value="GspD-like_N0"/>
</dbReference>
<name>B4D845_9BACT</name>
<gene>
    <name evidence="10" type="ORF">CfE428DRAFT_5085</name>
</gene>
<sequence>MPSPSWHRPAFDREGDSDNYRGVARLHFLIPLLAGGIALGQNPPSPILPAGGRPPVPEAPGKGSVPTRLQFPNTDVKEVLAFYERLTKKRMIIDNQVQGTVNIVVSGEVPAEEAIRIIEINLLLNGFTLIPVEGTDMVKVVGSGKNPRTAAIPIISDELLLPEGEQVVTYIAKLHYADPTEVQQLLSTFVVPAPGGYTNVTALPKSQTLVITENTATIRGLIRILHEIDIPPAEVISEFIPLERADAKDVLEKLTAIFEKQPTSGSGAAPRAPGAPPAPVPAALANVPPGSVAAEVNQAGAVELHSRSLSEDSIIIGKIKLTADVRTNRIHVVTRPVNMPFVRKLITEFDESVKFGIPVERPLRFISVGDVLDVIVKAITEPGAKEEGGGGGSEGRKSSQQNTAARSTGGTSGGAGVTGSGDSSGTGSEFNVSEELSTQGVDTTPEARVVGTTKIIADKNANKIIIIGGEDVKAKVFRLLDELDQRIPQVMLHTVIGELNLDDKSQFGVDYILRNAGLGLSPLVVNGGNSTGTNNTSTGTAAAATGSSNAGTSTATNTVTPSSTTGTTTTGSTASNLVDVSSGHGILNFNNLLSQDTIRSVAGVGGSGVTGFVTAGNSLTAIVTALMNTNRFRVVTRPSVFTRNNKKAIIASGQEIPVPTSIQSALNAGTTVNTGLVTQSSVQFKRVALQLEVVPLINADREVSLDVLQKIDQVSGSTRIDNNDIPNIATRYVKTSVTVPNEGTVVLGGLIQQSMNKVRSGIPLLSSIPGLGYLFSSTTKEKIRTELVILIRPEVSWAPPEAAQIRERAQEVLSMDPDLEASLSKNGVRKAEAPEGLPTATPTPTPKPKKHSWFGKKEASSTDTPLLDKPAFRW</sequence>
<keyword evidence="5" id="KW-0813">Transport</keyword>
<keyword evidence="11" id="KW-1185">Reference proteome</keyword>